<sequence>MVDYGATRTARSRSVPSRPGPLHLGCTGQCVSMRRRLRTVRRLLRRPQRVSSGAQTFPDAASQWRCVLENGREFYALASCPEDPSVDWDLRDHCLRRGQQLKPLKRARLRNTTRTMYANVFCAACHRTCTPLGGRGRHRETEKVD</sequence>
<dbReference type="VEuPathDB" id="VectorBase:LOC119179937"/>
<dbReference type="Proteomes" id="UP000821866">
    <property type="component" value="Unassembled WGS sequence"/>
</dbReference>
<proteinExistence type="predicted"/>
<keyword evidence="3" id="KW-1185">Reference proteome</keyword>
<comment type="caution">
    <text evidence="2">The sequence shown here is derived from an EMBL/GenBank/DDBJ whole genome shotgun (WGS) entry which is preliminary data.</text>
</comment>
<evidence type="ECO:0000313" key="2">
    <source>
        <dbReference type="EMBL" id="KAH7931514.1"/>
    </source>
</evidence>
<dbReference type="AlphaFoldDB" id="A0A9J6CSP3"/>
<dbReference type="EMBL" id="JABSTU010006979">
    <property type="protein sequence ID" value="KAH7931514.1"/>
    <property type="molecule type" value="Genomic_DNA"/>
</dbReference>
<name>A0A9J6CSP3_RHIMP</name>
<protein>
    <submittedName>
        <fullName evidence="2">Uncharacterized protein</fullName>
    </submittedName>
</protein>
<evidence type="ECO:0000256" key="1">
    <source>
        <dbReference type="SAM" id="MobiDB-lite"/>
    </source>
</evidence>
<reference evidence="2" key="2">
    <citation type="submission" date="2021-09" db="EMBL/GenBank/DDBJ databases">
        <authorList>
            <person name="Jia N."/>
            <person name="Wang J."/>
            <person name="Shi W."/>
            <person name="Du L."/>
            <person name="Sun Y."/>
            <person name="Zhan W."/>
            <person name="Jiang J."/>
            <person name="Wang Q."/>
            <person name="Zhang B."/>
            <person name="Ji P."/>
            <person name="Sakyi L.B."/>
            <person name="Cui X."/>
            <person name="Yuan T."/>
            <person name="Jiang B."/>
            <person name="Yang W."/>
            <person name="Lam T.T.-Y."/>
            <person name="Chang Q."/>
            <person name="Ding S."/>
            <person name="Wang X."/>
            <person name="Zhu J."/>
            <person name="Ruan X."/>
            <person name="Zhao L."/>
            <person name="Wei J."/>
            <person name="Que T."/>
            <person name="Du C."/>
            <person name="Cheng J."/>
            <person name="Dai P."/>
            <person name="Han X."/>
            <person name="Huang E."/>
            <person name="Gao Y."/>
            <person name="Liu J."/>
            <person name="Shao H."/>
            <person name="Ye R."/>
            <person name="Li L."/>
            <person name="Wei W."/>
            <person name="Wang X."/>
            <person name="Wang C."/>
            <person name="Huo Q."/>
            <person name="Li W."/>
            <person name="Guo W."/>
            <person name="Chen H."/>
            <person name="Chen S."/>
            <person name="Zhou L."/>
            <person name="Zhou L."/>
            <person name="Ni X."/>
            <person name="Tian J."/>
            <person name="Zhou Y."/>
            <person name="Sheng Y."/>
            <person name="Liu T."/>
            <person name="Pan Y."/>
            <person name="Xia L."/>
            <person name="Li J."/>
            <person name="Zhao F."/>
            <person name="Cao W."/>
        </authorList>
    </citation>
    <scope>NUCLEOTIDE SEQUENCE</scope>
    <source>
        <strain evidence="2">Rmic-2018</strain>
        <tissue evidence="2">Larvae</tissue>
    </source>
</reference>
<gene>
    <name evidence="2" type="ORF">HPB51_029828</name>
</gene>
<reference evidence="2" key="1">
    <citation type="journal article" date="2020" name="Cell">
        <title>Large-Scale Comparative Analyses of Tick Genomes Elucidate Their Genetic Diversity and Vector Capacities.</title>
        <authorList>
            <consortium name="Tick Genome and Microbiome Consortium (TIGMIC)"/>
            <person name="Jia N."/>
            <person name="Wang J."/>
            <person name="Shi W."/>
            <person name="Du L."/>
            <person name="Sun Y."/>
            <person name="Zhan W."/>
            <person name="Jiang J.F."/>
            <person name="Wang Q."/>
            <person name="Zhang B."/>
            <person name="Ji P."/>
            <person name="Bell-Sakyi L."/>
            <person name="Cui X.M."/>
            <person name="Yuan T.T."/>
            <person name="Jiang B.G."/>
            <person name="Yang W.F."/>
            <person name="Lam T.T."/>
            <person name="Chang Q.C."/>
            <person name="Ding S.J."/>
            <person name="Wang X.J."/>
            <person name="Zhu J.G."/>
            <person name="Ruan X.D."/>
            <person name="Zhao L."/>
            <person name="Wei J.T."/>
            <person name="Ye R.Z."/>
            <person name="Que T.C."/>
            <person name="Du C.H."/>
            <person name="Zhou Y.H."/>
            <person name="Cheng J.X."/>
            <person name="Dai P.F."/>
            <person name="Guo W.B."/>
            <person name="Han X.H."/>
            <person name="Huang E.J."/>
            <person name="Li L.F."/>
            <person name="Wei W."/>
            <person name="Gao Y.C."/>
            <person name="Liu J.Z."/>
            <person name="Shao H.Z."/>
            <person name="Wang X."/>
            <person name="Wang C.C."/>
            <person name="Yang T.C."/>
            <person name="Huo Q.B."/>
            <person name="Li W."/>
            <person name="Chen H.Y."/>
            <person name="Chen S.E."/>
            <person name="Zhou L.G."/>
            <person name="Ni X.B."/>
            <person name="Tian J.H."/>
            <person name="Sheng Y."/>
            <person name="Liu T."/>
            <person name="Pan Y.S."/>
            <person name="Xia L.Y."/>
            <person name="Li J."/>
            <person name="Zhao F."/>
            <person name="Cao W.C."/>
        </authorList>
    </citation>
    <scope>NUCLEOTIDE SEQUENCE</scope>
    <source>
        <strain evidence="2">Rmic-2018</strain>
    </source>
</reference>
<organism evidence="2 3">
    <name type="scientific">Rhipicephalus microplus</name>
    <name type="common">Cattle tick</name>
    <name type="synonym">Boophilus microplus</name>
    <dbReference type="NCBI Taxonomy" id="6941"/>
    <lineage>
        <taxon>Eukaryota</taxon>
        <taxon>Metazoa</taxon>
        <taxon>Ecdysozoa</taxon>
        <taxon>Arthropoda</taxon>
        <taxon>Chelicerata</taxon>
        <taxon>Arachnida</taxon>
        <taxon>Acari</taxon>
        <taxon>Parasitiformes</taxon>
        <taxon>Ixodida</taxon>
        <taxon>Ixodoidea</taxon>
        <taxon>Ixodidae</taxon>
        <taxon>Rhipicephalinae</taxon>
        <taxon>Rhipicephalus</taxon>
        <taxon>Boophilus</taxon>
    </lineage>
</organism>
<evidence type="ECO:0000313" key="3">
    <source>
        <dbReference type="Proteomes" id="UP000821866"/>
    </source>
</evidence>
<feature type="region of interest" description="Disordered" evidence="1">
    <location>
        <begin position="1"/>
        <end position="21"/>
    </location>
</feature>
<accession>A0A9J6CSP3</accession>